<sequence length="184" mass="20172">MSFVGHTDAAAEPVLIQNVFQSLVPYELTSSDNSDSDGNFGVEFCDPSKTRITSGLVRLTDDSSSDEDNDSSGLATSDNVPSTKALTGAGNLPKHSNQKFDVTPWDIELETQATTSSVGPRRTRKQLQAELLTSDDNFKTLKLADKKKKKNVSSDSDERRNTRSLTNAQKRTLRSGREMNPTED</sequence>
<proteinExistence type="predicted"/>
<organism evidence="2 3">
    <name type="scientific">Allacma fusca</name>
    <dbReference type="NCBI Taxonomy" id="39272"/>
    <lineage>
        <taxon>Eukaryota</taxon>
        <taxon>Metazoa</taxon>
        <taxon>Ecdysozoa</taxon>
        <taxon>Arthropoda</taxon>
        <taxon>Hexapoda</taxon>
        <taxon>Collembola</taxon>
        <taxon>Symphypleona</taxon>
        <taxon>Sminthuridae</taxon>
        <taxon>Allacma</taxon>
    </lineage>
</organism>
<evidence type="ECO:0000256" key="1">
    <source>
        <dbReference type="SAM" id="MobiDB-lite"/>
    </source>
</evidence>
<name>A0A8J2KV47_9HEXA</name>
<reference evidence="2" key="1">
    <citation type="submission" date="2021-06" db="EMBL/GenBank/DDBJ databases">
        <authorList>
            <person name="Hodson N. C."/>
            <person name="Mongue J. A."/>
            <person name="Jaron S. K."/>
        </authorList>
    </citation>
    <scope>NUCLEOTIDE SEQUENCE</scope>
</reference>
<evidence type="ECO:0000313" key="2">
    <source>
        <dbReference type="EMBL" id="CAG7819699.1"/>
    </source>
</evidence>
<keyword evidence="3" id="KW-1185">Reference proteome</keyword>
<accession>A0A8J2KV47</accession>
<comment type="caution">
    <text evidence="2">The sequence shown here is derived from an EMBL/GenBank/DDBJ whole genome shotgun (WGS) entry which is preliminary data.</text>
</comment>
<dbReference type="EMBL" id="CAJVCH010457011">
    <property type="protein sequence ID" value="CAG7819699.1"/>
    <property type="molecule type" value="Genomic_DNA"/>
</dbReference>
<feature type="compositionally biased region" description="Polar residues" evidence="1">
    <location>
        <begin position="73"/>
        <end position="85"/>
    </location>
</feature>
<protein>
    <submittedName>
        <fullName evidence="2">Uncharacterized protein</fullName>
    </submittedName>
</protein>
<gene>
    <name evidence="2" type="ORF">AFUS01_LOCUS30130</name>
</gene>
<evidence type="ECO:0000313" key="3">
    <source>
        <dbReference type="Proteomes" id="UP000708208"/>
    </source>
</evidence>
<feature type="region of interest" description="Disordered" evidence="1">
    <location>
        <begin position="59"/>
        <end position="99"/>
    </location>
</feature>
<dbReference type="AlphaFoldDB" id="A0A8J2KV47"/>
<dbReference type="Proteomes" id="UP000708208">
    <property type="component" value="Unassembled WGS sequence"/>
</dbReference>
<feature type="region of interest" description="Disordered" evidence="1">
    <location>
        <begin position="142"/>
        <end position="184"/>
    </location>
</feature>